<dbReference type="Pfam" id="PF00814">
    <property type="entry name" value="TsaD"/>
    <property type="match status" value="1"/>
</dbReference>
<keyword evidence="2" id="KW-0808">Transferase</keyword>
<dbReference type="InterPro" id="IPR022496">
    <property type="entry name" value="T6A_TsaB"/>
</dbReference>
<protein>
    <submittedName>
        <fullName evidence="2">tRNA (Adenosine(37)-N6)-threonylcarbamoyltransferase complex dimerization subunit type 1 TsaB</fullName>
    </submittedName>
</protein>
<accession>A0A6M1RYD2</accession>
<dbReference type="EMBL" id="JAAKYA010000096">
    <property type="protein sequence ID" value="NGO40511.1"/>
    <property type="molecule type" value="Genomic_DNA"/>
</dbReference>
<dbReference type="InterPro" id="IPR000905">
    <property type="entry name" value="Gcp-like_dom"/>
</dbReference>
<feature type="domain" description="Gcp-like" evidence="1">
    <location>
        <begin position="42"/>
        <end position="134"/>
    </location>
</feature>
<dbReference type="NCBIfam" id="TIGR03725">
    <property type="entry name" value="T6A_YeaZ"/>
    <property type="match status" value="1"/>
</dbReference>
<evidence type="ECO:0000313" key="2">
    <source>
        <dbReference type="EMBL" id="NGO40511.1"/>
    </source>
</evidence>
<dbReference type="AlphaFoldDB" id="A0A6M1RYD2"/>
<dbReference type="GO" id="GO:0016740">
    <property type="term" value="F:transferase activity"/>
    <property type="evidence" value="ECO:0007669"/>
    <property type="project" value="UniProtKB-KW"/>
</dbReference>
<dbReference type="SUPFAM" id="SSF53067">
    <property type="entry name" value="Actin-like ATPase domain"/>
    <property type="match status" value="2"/>
</dbReference>
<evidence type="ECO:0000313" key="3">
    <source>
        <dbReference type="Proteomes" id="UP000477311"/>
    </source>
</evidence>
<reference evidence="2 3" key="1">
    <citation type="submission" date="2020-02" db="EMBL/GenBank/DDBJ databases">
        <title>Draft genome sequence of Limisphaera ngatamarikiensis NGM72.4T, a thermophilic Verrucomicrobia grouped in subdivision 3.</title>
        <authorList>
            <person name="Carere C.R."/>
            <person name="Steen J."/>
            <person name="Hugenholtz P."/>
            <person name="Stott M.B."/>
        </authorList>
    </citation>
    <scope>NUCLEOTIDE SEQUENCE [LARGE SCALE GENOMIC DNA]</scope>
    <source>
        <strain evidence="2 3">NGM72.4</strain>
    </source>
</reference>
<dbReference type="Proteomes" id="UP000477311">
    <property type="component" value="Unassembled WGS sequence"/>
</dbReference>
<name>A0A6M1RYD2_9BACT</name>
<dbReference type="Gene3D" id="3.30.420.40">
    <property type="match status" value="2"/>
</dbReference>
<proteinExistence type="predicted"/>
<keyword evidence="3" id="KW-1185">Reference proteome</keyword>
<dbReference type="GO" id="GO:0002949">
    <property type="term" value="P:tRNA threonylcarbamoyladenosine modification"/>
    <property type="evidence" value="ECO:0007669"/>
    <property type="project" value="InterPro"/>
</dbReference>
<dbReference type="InterPro" id="IPR043129">
    <property type="entry name" value="ATPase_NBD"/>
</dbReference>
<dbReference type="RefSeq" id="WP_165109178.1">
    <property type="nucleotide sequence ID" value="NZ_JAAKYA010000096.1"/>
</dbReference>
<gene>
    <name evidence="2" type="primary">tsaB</name>
    <name evidence="2" type="ORF">G4L39_14075</name>
</gene>
<organism evidence="2 3">
    <name type="scientific">Limisphaera ngatamarikiensis</name>
    <dbReference type="NCBI Taxonomy" id="1324935"/>
    <lineage>
        <taxon>Bacteria</taxon>
        <taxon>Pseudomonadati</taxon>
        <taxon>Verrucomicrobiota</taxon>
        <taxon>Verrucomicrobiia</taxon>
        <taxon>Limisphaerales</taxon>
        <taxon>Limisphaeraceae</taxon>
        <taxon>Limisphaera</taxon>
    </lineage>
</organism>
<comment type="caution">
    <text evidence="2">The sequence shown here is derived from an EMBL/GenBank/DDBJ whole genome shotgun (WGS) entry which is preliminary data.</text>
</comment>
<evidence type="ECO:0000259" key="1">
    <source>
        <dbReference type="Pfam" id="PF00814"/>
    </source>
</evidence>
<sequence length="221" mass="24133">MKTLAWDFSAEPRSMALLEWRGDAEPVVCVEIALVGDRAAAVLETADRLLREAGWDRGDIEALAVGLGPGSYTGIRAGLAMAQGWHLARGVSVYGANSMDAMAGCAWDRGWRGKLRVVVDGQRRELYVAGYDLGPGGWEKVEPLRLESVESLQRDVDRGHWLWAGPEVSRWFPEGRVLEPSAGWVGRLALRAGPVPPEQLEPVYLRPVQFVKTGPVCGTLS</sequence>